<gene>
    <name evidence="5" type="ORF">C12CBH8_05740</name>
</gene>
<keyword evidence="3" id="KW-0804">Transcription</keyword>
<dbReference type="InterPro" id="IPR018060">
    <property type="entry name" value="HTH_AraC"/>
</dbReference>
<dbReference type="SMART" id="SM00342">
    <property type="entry name" value="HTH_ARAC"/>
    <property type="match status" value="1"/>
</dbReference>
<dbReference type="KEGG" id="sman:C12CBH8_05740"/>
<dbReference type="PANTHER" id="PTHR43280">
    <property type="entry name" value="ARAC-FAMILY TRANSCRIPTIONAL REGULATOR"/>
    <property type="match status" value="1"/>
</dbReference>
<feature type="domain" description="HTH araC/xylS-type" evidence="4">
    <location>
        <begin position="204"/>
        <end position="302"/>
    </location>
</feature>
<proteinExistence type="predicted"/>
<dbReference type="SUPFAM" id="SSF46689">
    <property type="entry name" value="Homeodomain-like"/>
    <property type="match status" value="2"/>
</dbReference>
<keyword evidence="2" id="KW-0238">DNA-binding</keyword>
<organism evidence="5 6">
    <name type="scientific">Solibaculum mannosilyticum</name>
    <dbReference type="NCBI Taxonomy" id="2780922"/>
    <lineage>
        <taxon>Bacteria</taxon>
        <taxon>Bacillati</taxon>
        <taxon>Bacillota</taxon>
        <taxon>Clostridia</taxon>
        <taxon>Eubacteriales</taxon>
        <taxon>Oscillospiraceae</taxon>
        <taxon>Solibaculum</taxon>
    </lineage>
</organism>
<protein>
    <recommendedName>
        <fullName evidence="4">HTH araC/xylS-type domain-containing protein</fullName>
    </recommendedName>
</protein>
<dbReference type="AlphaFoldDB" id="A0A7I8D1Q9"/>
<evidence type="ECO:0000313" key="5">
    <source>
        <dbReference type="EMBL" id="BCI59935.1"/>
    </source>
</evidence>
<dbReference type="PROSITE" id="PS00041">
    <property type="entry name" value="HTH_ARAC_FAMILY_1"/>
    <property type="match status" value="1"/>
</dbReference>
<dbReference type="InterPro" id="IPR018062">
    <property type="entry name" value="HTH_AraC-typ_CS"/>
</dbReference>
<dbReference type="InterPro" id="IPR020449">
    <property type="entry name" value="Tscrpt_reg_AraC-type_HTH"/>
</dbReference>
<dbReference type="PRINTS" id="PR00032">
    <property type="entry name" value="HTHARAC"/>
</dbReference>
<keyword evidence="6" id="KW-1185">Reference proteome</keyword>
<dbReference type="Gene3D" id="1.10.10.60">
    <property type="entry name" value="Homeodomain-like"/>
    <property type="match status" value="2"/>
</dbReference>
<name>A0A7I8D1Q9_9FIRM</name>
<accession>A0A7I8D1Q9</accession>
<dbReference type="PROSITE" id="PS01124">
    <property type="entry name" value="HTH_ARAC_FAMILY_2"/>
    <property type="match status" value="1"/>
</dbReference>
<reference evidence="6" key="1">
    <citation type="submission" date="2020-07" db="EMBL/GenBank/DDBJ databases">
        <title>Complete genome sequencing of Clostridia bacterium strain 12CBH8.</title>
        <authorList>
            <person name="Sakamoto M."/>
            <person name="Murakami T."/>
            <person name="Mori H."/>
        </authorList>
    </citation>
    <scope>NUCLEOTIDE SEQUENCE [LARGE SCALE GENOMIC DNA]</scope>
    <source>
        <strain evidence="6">12CBH8</strain>
    </source>
</reference>
<dbReference type="PANTHER" id="PTHR43280:SF28">
    <property type="entry name" value="HTH-TYPE TRANSCRIPTIONAL ACTIVATOR RHAS"/>
    <property type="match status" value="1"/>
</dbReference>
<evidence type="ECO:0000256" key="1">
    <source>
        <dbReference type="ARBA" id="ARBA00023015"/>
    </source>
</evidence>
<dbReference type="EMBL" id="AP023321">
    <property type="protein sequence ID" value="BCI59935.1"/>
    <property type="molecule type" value="Genomic_DNA"/>
</dbReference>
<keyword evidence="1" id="KW-0805">Transcription regulation</keyword>
<dbReference type="GO" id="GO:0003700">
    <property type="term" value="F:DNA-binding transcription factor activity"/>
    <property type="evidence" value="ECO:0007669"/>
    <property type="project" value="InterPro"/>
</dbReference>
<dbReference type="GO" id="GO:0043565">
    <property type="term" value="F:sequence-specific DNA binding"/>
    <property type="evidence" value="ECO:0007669"/>
    <property type="project" value="InterPro"/>
</dbReference>
<evidence type="ECO:0000259" key="4">
    <source>
        <dbReference type="PROSITE" id="PS01124"/>
    </source>
</evidence>
<dbReference type="InterPro" id="IPR009057">
    <property type="entry name" value="Homeodomain-like_sf"/>
</dbReference>
<evidence type="ECO:0000313" key="6">
    <source>
        <dbReference type="Proteomes" id="UP000593890"/>
    </source>
</evidence>
<sequence length="310" mass="35836">MFETMLEQIADQNSSPKTIHWVTSMTGVRVCDFACYPPLDSIPLILSTHHFEVLFCLQGNIRIEQTDGRSLDLQESEILLLFDLSQIQTIHWSDDFAQGVLVSIDTLKSYESLFQLCSLMGGLDFDPVQVEDVMRRHKGCAIISQNGWIDTVFHTAKQLSPDQRGRYCTFMTIELLYYLSHENDYFTYKSPFSYFDLHQVKTAQQVQDYILSHLDESLTIDRLSRMFHISSTLLKSCFRQLYGQPLHKYIQENRIRQAAKLLLSTNQPILQISAAVGYESASQFGALFKRYYQTTPSQYRKEAKKMSKSV</sequence>
<dbReference type="Pfam" id="PF12833">
    <property type="entry name" value="HTH_18"/>
    <property type="match status" value="1"/>
</dbReference>
<evidence type="ECO:0000256" key="2">
    <source>
        <dbReference type="ARBA" id="ARBA00023125"/>
    </source>
</evidence>
<evidence type="ECO:0000256" key="3">
    <source>
        <dbReference type="ARBA" id="ARBA00023163"/>
    </source>
</evidence>
<dbReference type="RefSeq" id="WP_215533504.1">
    <property type="nucleotide sequence ID" value="NZ_AP023321.1"/>
</dbReference>
<dbReference type="Proteomes" id="UP000593890">
    <property type="component" value="Chromosome"/>
</dbReference>